<dbReference type="EMBL" id="AP009493">
    <property type="protein sequence ID" value="BAG21427.1"/>
    <property type="molecule type" value="Genomic_DNA"/>
</dbReference>
<gene>
    <name evidence="2" type="ordered locus">SGR_4598</name>
</gene>
<accession>B1VVR6</accession>
<feature type="region of interest" description="Disordered" evidence="1">
    <location>
        <begin position="1"/>
        <end position="37"/>
    </location>
</feature>
<dbReference type="HOGENOM" id="CLU_650383_0_0_11"/>
<sequence>MAATFTSVRSGPGRTESTRGKQTAMRPRKSRSRTGRSFMAVTAPAVAVAVTAMGFAAAPAATASPAAAAAPAATASPAAAAAAPQLGGACTVADLGTRHPYIKNTEVSPTITHFKGWYVTEGTTGNHTVVTSTETVVTVSVDLSGGLDASFAVATLEAASAKLGLNLKVTYSSTSSESNTVAWSFEQPGYYGVYKGTKKVTGTYGSLNCNRSRQSDGSWALKWAEGPGNGSFTTYTTLEEGAVRCQDTVPAGSIMAKAQSLLDCGSPAAEAERPAGAVAATAKQEQGRPARPAAPTGGTAAGAPPALVSGAPAEPPRATAGGARAALDCQTQVYKIAVPGKPLSWGAPVLASDGVRLRPSTIFSAHLDHWRLCNVTETDGVIEATLWNWGNGGCATIAAPNAATERAVLMTATCAEDDLQRFFIYRDVPGSPKIGVQNKYTGSMMGHDRYADGEFVRQYSSGRQDGTGTYSLDAV</sequence>
<evidence type="ECO:0000313" key="2">
    <source>
        <dbReference type="EMBL" id="BAG21427.1"/>
    </source>
</evidence>
<dbReference type="eggNOG" id="ENOG50345X1">
    <property type="taxonomic scope" value="Bacteria"/>
</dbReference>
<feature type="region of interest" description="Disordered" evidence="1">
    <location>
        <begin position="275"/>
        <end position="322"/>
    </location>
</feature>
<dbReference type="KEGG" id="sgr:SGR_4598"/>
<evidence type="ECO:0000313" key="3">
    <source>
        <dbReference type="Proteomes" id="UP000001685"/>
    </source>
</evidence>
<reference evidence="3" key="1">
    <citation type="journal article" date="2008" name="J. Bacteriol.">
        <title>Genome sequence of the streptomycin-producing microorganism Streptomyces griseus IFO 13350.</title>
        <authorList>
            <person name="Ohnishi Y."/>
            <person name="Ishikawa J."/>
            <person name="Hara H."/>
            <person name="Suzuki H."/>
            <person name="Ikenoya M."/>
            <person name="Ikeda H."/>
            <person name="Yamashita A."/>
            <person name="Hattori M."/>
            <person name="Horinouchi S."/>
        </authorList>
    </citation>
    <scope>NUCLEOTIDE SEQUENCE [LARGE SCALE GENOMIC DNA]</scope>
    <source>
        <strain evidence="3">JCM 4626 / NBRC 13350</strain>
    </source>
</reference>
<dbReference type="AlphaFoldDB" id="B1VVR6"/>
<dbReference type="Proteomes" id="UP000001685">
    <property type="component" value="Chromosome"/>
</dbReference>
<name>B1VVR6_STRGG</name>
<organism evidence="2 3">
    <name type="scientific">Streptomyces griseus subsp. griseus (strain JCM 4626 / CBS 651.72 / NBRC 13350 / KCC S-0626 / ISP 5235)</name>
    <dbReference type="NCBI Taxonomy" id="455632"/>
    <lineage>
        <taxon>Bacteria</taxon>
        <taxon>Bacillati</taxon>
        <taxon>Actinomycetota</taxon>
        <taxon>Actinomycetes</taxon>
        <taxon>Kitasatosporales</taxon>
        <taxon>Streptomycetaceae</taxon>
        <taxon>Streptomyces</taxon>
    </lineage>
</organism>
<proteinExistence type="predicted"/>
<evidence type="ECO:0008006" key="4">
    <source>
        <dbReference type="Google" id="ProtNLM"/>
    </source>
</evidence>
<evidence type="ECO:0000256" key="1">
    <source>
        <dbReference type="SAM" id="MobiDB-lite"/>
    </source>
</evidence>
<protein>
    <recommendedName>
        <fullName evidence="4">Secreted protein</fullName>
    </recommendedName>
</protein>